<dbReference type="InterPro" id="IPR058240">
    <property type="entry name" value="rSAM_sf"/>
</dbReference>
<gene>
    <name evidence="7" type="primary">moaA_2</name>
    <name evidence="7" type="ORF">V144x_26210</name>
</gene>
<protein>
    <submittedName>
        <fullName evidence="7">Cyclic pyranopterin monophosphate synthase</fullName>
    </submittedName>
</protein>
<evidence type="ECO:0000256" key="2">
    <source>
        <dbReference type="ARBA" id="ARBA00022723"/>
    </source>
</evidence>
<evidence type="ECO:0000256" key="4">
    <source>
        <dbReference type="ARBA" id="ARBA00023014"/>
    </source>
</evidence>
<dbReference type="InterPro" id="IPR040085">
    <property type="entry name" value="MJ0674-like"/>
</dbReference>
<evidence type="ECO:0000256" key="5">
    <source>
        <dbReference type="PIRSR" id="PIRSR004869-50"/>
    </source>
</evidence>
<dbReference type="GO" id="GO:0003824">
    <property type="term" value="F:catalytic activity"/>
    <property type="evidence" value="ECO:0007669"/>
    <property type="project" value="InterPro"/>
</dbReference>
<organism evidence="7 8">
    <name type="scientific">Gimesia aquarii</name>
    <dbReference type="NCBI Taxonomy" id="2527964"/>
    <lineage>
        <taxon>Bacteria</taxon>
        <taxon>Pseudomonadati</taxon>
        <taxon>Planctomycetota</taxon>
        <taxon>Planctomycetia</taxon>
        <taxon>Planctomycetales</taxon>
        <taxon>Planctomycetaceae</taxon>
        <taxon>Gimesia</taxon>
    </lineage>
</organism>
<accession>A0A517VVY3</accession>
<dbReference type="InterPro" id="IPR007197">
    <property type="entry name" value="rSAM"/>
</dbReference>
<dbReference type="SFLD" id="SFLDS00029">
    <property type="entry name" value="Radical_SAM"/>
    <property type="match status" value="1"/>
</dbReference>
<comment type="cofactor">
    <cofactor evidence="5">
        <name>[4Fe-4S] cluster</name>
        <dbReference type="ChEBI" id="CHEBI:49883"/>
    </cofactor>
    <text evidence="5">Binds 1 [4Fe-4S] cluster. The cluster is coordinated with 3 cysteines and an exchangeable S-adenosyl-L-methionine.</text>
</comment>
<evidence type="ECO:0000256" key="3">
    <source>
        <dbReference type="ARBA" id="ARBA00023004"/>
    </source>
</evidence>
<evidence type="ECO:0000313" key="8">
    <source>
        <dbReference type="Proteomes" id="UP000318704"/>
    </source>
</evidence>
<dbReference type="RefSeq" id="WP_144985526.1">
    <property type="nucleotide sequence ID" value="NZ_CP037920.1"/>
</dbReference>
<evidence type="ECO:0000313" key="7">
    <source>
        <dbReference type="EMBL" id="QDT97150.1"/>
    </source>
</evidence>
<evidence type="ECO:0000256" key="1">
    <source>
        <dbReference type="ARBA" id="ARBA00022691"/>
    </source>
</evidence>
<dbReference type="Pfam" id="PF04055">
    <property type="entry name" value="Radical_SAM"/>
    <property type="match status" value="1"/>
</dbReference>
<sequence>MRLHTINKNLVSLAQQQYLHCHLCEHHCGSNRAKGERGKCKASAEARVFRHRVEYGEEIELVPSHLFYLSGCDLRCAFCIAEEKAFNPRIGTILSTDFLEAALEQGISKGARNLQWVGGEPTIHLPAILEAMSGCANLPPVVWKSDFYGTPEAFQLLEQTVDVFVADFKFGNDVCAKRIAKVDSYVKILQRNLKQVSQYSDLIVRHLLLPGHEECCFRPIVDWISSTLPDVKFSIRNGYLPRWQAKQYEELSMPLVKGASESAKVYAENRGLNLIT</sequence>
<dbReference type="PANTHER" id="PTHR43075">
    <property type="entry name" value="FORMATE LYASE ACTIVATING ENZYME, PUTATIVE (AFU_ORTHOLOGUE AFUA_2G15630)-RELATED"/>
    <property type="match status" value="1"/>
</dbReference>
<feature type="binding site" evidence="5">
    <location>
        <position position="79"/>
    </location>
    <ligand>
        <name>[4Fe-4S] cluster</name>
        <dbReference type="ChEBI" id="CHEBI:49883"/>
        <note>4Fe-4S-S-AdoMet</note>
    </ligand>
</feature>
<keyword evidence="4 5" id="KW-0411">Iron-sulfur</keyword>
<evidence type="ECO:0000259" key="6">
    <source>
        <dbReference type="Pfam" id="PF04055"/>
    </source>
</evidence>
<dbReference type="GO" id="GO:0046872">
    <property type="term" value="F:metal ion binding"/>
    <property type="evidence" value="ECO:0007669"/>
    <property type="project" value="UniProtKB-KW"/>
</dbReference>
<name>A0A517VVY3_9PLAN</name>
<feature type="binding site" evidence="5">
    <location>
        <position position="72"/>
    </location>
    <ligand>
        <name>[4Fe-4S] cluster</name>
        <dbReference type="ChEBI" id="CHEBI:49883"/>
        <note>4Fe-4S-S-AdoMet</note>
    </ligand>
</feature>
<dbReference type="AlphaFoldDB" id="A0A517VVY3"/>
<keyword evidence="3 5" id="KW-0408">Iron</keyword>
<feature type="domain" description="Radical SAM core" evidence="6">
    <location>
        <begin position="70"/>
        <end position="224"/>
    </location>
</feature>
<dbReference type="GO" id="GO:0051536">
    <property type="term" value="F:iron-sulfur cluster binding"/>
    <property type="evidence" value="ECO:0007669"/>
    <property type="project" value="UniProtKB-KW"/>
</dbReference>
<dbReference type="Proteomes" id="UP000318704">
    <property type="component" value="Chromosome"/>
</dbReference>
<keyword evidence="2 5" id="KW-0479">Metal-binding</keyword>
<dbReference type="InterPro" id="IPR013785">
    <property type="entry name" value="Aldolase_TIM"/>
</dbReference>
<keyword evidence="1 5" id="KW-0949">S-adenosyl-L-methionine</keyword>
<dbReference type="EMBL" id="CP037920">
    <property type="protein sequence ID" value="QDT97150.1"/>
    <property type="molecule type" value="Genomic_DNA"/>
</dbReference>
<dbReference type="InterPro" id="IPR016431">
    <property type="entry name" value="Pyrv-formate_lyase-activ_prd"/>
</dbReference>
<dbReference type="PIRSF" id="PIRSF004869">
    <property type="entry name" value="PflX_prd"/>
    <property type="match status" value="1"/>
</dbReference>
<proteinExistence type="predicted"/>
<dbReference type="PANTHER" id="PTHR43075:SF1">
    <property type="entry name" value="FORMATE LYASE ACTIVATING ENZYME, PUTATIVE (AFU_ORTHOLOGUE AFUA_2G15630)-RELATED"/>
    <property type="match status" value="1"/>
</dbReference>
<dbReference type="SUPFAM" id="SSF102114">
    <property type="entry name" value="Radical SAM enzymes"/>
    <property type="match status" value="1"/>
</dbReference>
<reference evidence="7 8" key="1">
    <citation type="submission" date="2019-03" db="EMBL/GenBank/DDBJ databases">
        <title>Deep-cultivation of Planctomycetes and their phenomic and genomic characterization uncovers novel biology.</title>
        <authorList>
            <person name="Wiegand S."/>
            <person name="Jogler M."/>
            <person name="Boedeker C."/>
            <person name="Pinto D."/>
            <person name="Vollmers J."/>
            <person name="Rivas-Marin E."/>
            <person name="Kohn T."/>
            <person name="Peeters S.H."/>
            <person name="Heuer A."/>
            <person name="Rast P."/>
            <person name="Oberbeckmann S."/>
            <person name="Bunk B."/>
            <person name="Jeske O."/>
            <person name="Meyerdierks A."/>
            <person name="Storesund J.E."/>
            <person name="Kallscheuer N."/>
            <person name="Luecker S."/>
            <person name="Lage O.M."/>
            <person name="Pohl T."/>
            <person name="Merkel B.J."/>
            <person name="Hornburger P."/>
            <person name="Mueller R.-W."/>
            <person name="Bruemmer F."/>
            <person name="Labrenz M."/>
            <person name="Spormann A.M."/>
            <person name="Op den Camp H."/>
            <person name="Overmann J."/>
            <person name="Amann R."/>
            <person name="Jetten M.S.M."/>
            <person name="Mascher T."/>
            <person name="Medema M.H."/>
            <person name="Devos D.P."/>
            <person name="Kaster A.-K."/>
            <person name="Ovreas L."/>
            <person name="Rohde M."/>
            <person name="Galperin M.Y."/>
            <person name="Jogler C."/>
        </authorList>
    </citation>
    <scope>NUCLEOTIDE SEQUENCE [LARGE SCALE GENOMIC DNA]</scope>
    <source>
        <strain evidence="7 8">V144</strain>
    </source>
</reference>
<dbReference type="KEGG" id="gaw:V144x_26210"/>
<feature type="binding site" evidence="5">
    <location>
        <position position="76"/>
    </location>
    <ligand>
        <name>[4Fe-4S] cluster</name>
        <dbReference type="ChEBI" id="CHEBI:49883"/>
        <note>4Fe-4S-S-AdoMet</note>
    </ligand>
</feature>
<dbReference type="Gene3D" id="3.20.20.70">
    <property type="entry name" value="Aldolase class I"/>
    <property type="match status" value="1"/>
</dbReference>